<dbReference type="PANTHER" id="PTHR34818:SF1">
    <property type="entry name" value="PROTEIN BLI-3"/>
    <property type="match status" value="1"/>
</dbReference>
<proteinExistence type="predicted"/>
<dbReference type="InterPro" id="IPR052917">
    <property type="entry name" value="Stress-Dev_Protein"/>
</dbReference>
<reference evidence="2 3" key="1">
    <citation type="journal article" date="2017" name="Int. J. Syst. Evol. Microbiol.">
        <title>Gemmobacter straminiformis sp. nov., isolated from an artificial fountain.</title>
        <authorList>
            <person name="Kang J.Y."/>
            <person name="Kim M.J."/>
            <person name="Chun J."/>
            <person name="Son K.P."/>
            <person name="Jahng K.Y."/>
        </authorList>
    </citation>
    <scope>NUCLEOTIDE SEQUENCE [LARGE SCALE GENOMIC DNA]</scope>
    <source>
        <strain evidence="2 3">CAM-8</strain>
    </source>
</reference>
<dbReference type="EMBL" id="JACLQD010000001">
    <property type="protein sequence ID" value="MBC2834398.1"/>
    <property type="molecule type" value="Genomic_DNA"/>
</dbReference>
<sequence>MTDDRELRAGFWRALHSDRTVMLGLEGGSAAPRPMTAITEGEHDHGPIWIFTGKDTELGAKVTATAPAFFTFAASDHALFATVHGLISPHSDPAVVERLWNPFIAAWYPQGRDDKNLLLLRFDPSRAEIWKNGSGLFAGLQMLLGRDPKPDVKGHVTKGPLH</sequence>
<dbReference type="Proteomes" id="UP000555411">
    <property type="component" value="Unassembled WGS sequence"/>
</dbReference>
<dbReference type="InterPro" id="IPR038725">
    <property type="entry name" value="YdaG_split_barrel_FMN-bd"/>
</dbReference>
<name>A0A842I619_9RHOB</name>
<dbReference type="RefSeq" id="WP_185796002.1">
    <property type="nucleotide sequence ID" value="NZ_JACLQD010000001.1"/>
</dbReference>
<evidence type="ECO:0000313" key="2">
    <source>
        <dbReference type="EMBL" id="MBC2834398.1"/>
    </source>
</evidence>
<gene>
    <name evidence="2" type="ORF">H7F16_02705</name>
</gene>
<keyword evidence="3" id="KW-1185">Reference proteome</keyword>
<organism evidence="2 3">
    <name type="scientific">Paragemmobacter straminiformis</name>
    <dbReference type="NCBI Taxonomy" id="2045119"/>
    <lineage>
        <taxon>Bacteria</taxon>
        <taxon>Pseudomonadati</taxon>
        <taxon>Pseudomonadota</taxon>
        <taxon>Alphaproteobacteria</taxon>
        <taxon>Rhodobacterales</taxon>
        <taxon>Paracoccaceae</taxon>
        <taxon>Paragemmobacter</taxon>
    </lineage>
</organism>
<dbReference type="InterPro" id="IPR012349">
    <property type="entry name" value="Split_barrel_FMN-bd"/>
</dbReference>
<comment type="caution">
    <text evidence="2">The sequence shown here is derived from an EMBL/GenBank/DDBJ whole genome shotgun (WGS) entry which is preliminary data.</text>
</comment>
<protein>
    <submittedName>
        <fullName evidence="2">Pyridoxamine 5'-phosphate oxidase family protein</fullName>
    </submittedName>
</protein>
<feature type="domain" description="General stress protein FMN-binding split barrel" evidence="1">
    <location>
        <begin position="11"/>
        <end position="142"/>
    </location>
</feature>
<accession>A0A842I619</accession>
<dbReference type="PANTHER" id="PTHR34818">
    <property type="entry name" value="PROTEIN BLI-3"/>
    <property type="match status" value="1"/>
</dbReference>
<evidence type="ECO:0000313" key="3">
    <source>
        <dbReference type="Proteomes" id="UP000555411"/>
    </source>
</evidence>
<evidence type="ECO:0000259" key="1">
    <source>
        <dbReference type="Pfam" id="PF16242"/>
    </source>
</evidence>
<dbReference type="SUPFAM" id="SSF50475">
    <property type="entry name" value="FMN-binding split barrel"/>
    <property type="match status" value="1"/>
</dbReference>
<dbReference type="Pfam" id="PF16242">
    <property type="entry name" value="Pyrid_ox_like"/>
    <property type="match status" value="1"/>
</dbReference>
<dbReference type="Gene3D" id="2.30.110.10">
    <property type="entry name" value="Electron Transport, Fmn-binding Protein, Chain A"/>
    <property type="match status" value="1"/>
</dbReference>
<dbReference type="AlphaFoldDB" id="A0A842I619"/>